<comment type="caution">
    <text evidence="1">The sequence shown here is derived from an EMBL/GenBank/DDBJ whole genome shotgun (WGS) entry which is preliminary data.</text>
</comment>
<reference evidence="1 2" key="1">
    <citation type="submission" date="2020-10" db="EMBL/GenBank/DDBJ databases">
        <authorList>
            <person name="Castelo-Branco R."/>
            <person name="Eusebio N."/>
            <person name="Adriana R."/>
            <person name="Vieira A."/>
            <person name="Brugerolle De Fraissinette N."/>
            <person name="Rezende De Castro R."/>
            <person name="Schneider M.P."/>
            <person name="Vasconcelos V."/>
            <person name="Leao P.N."/>
        </authorList>
    </citation>
    <scope>NUCLEOTIDE SEQUENCE [LARGE SCALE GENOMIC DNA]</scope>
    <source>
        <strain evidence="1 2">LEGE 06226</strain>
    </source>
</reference>
<dbReference type="EMBL" id="JADEWU010000004">
    <property type="protein sequence ID" value="MBE9142258.1"/>
    <property type="molecule type" value="Genomic_DNA"/>
</dbReference>
<gene>
    <name evidence="1" type="ORF">IQ236_03360</name>
</gene>
<name>A0ABR9U718_9CYAN</name>
<proteinExistence type="predicted"/>
<sequence>MFRKVSMLLLAGLIAFLGIVVNVKPVYASPLDNFTNAGSSVINIVGEATQQTINSATRCYQNSPNNAIEEISCNVAKTFATGGMVVGSCYLVDGAVSIAFPPAIAFEAVCGYLGMGQGIKTLNKGLQVILP</sequence>
<evidence type="ECO:0000313" key="2">
    <source>
        <dbReference type="Proteomes" id="UP000640725"/>
    </source>
</evidence>
<accession>A0ABR9U718</accession>
<dbReference type="Proteomes" id="UP000640725">
    <property type="component" value="Unassembled WGS sequence"/>
</dbReference>
<organism evidence="1 2">
    <name type="scientific">Planktothrix mougeotii LEGE 06226</name>
    <dbReference type="NCBI Taxonomy" id="1828728"/>
    <lineage>
        <taxon>Bacteria</taxon>
        <taxon>Bacillati</taxon>
        <taxon>Cyanobacteriota</taxon>
        <taxon>Cyanophyceae</taxon>
        <taxon>Oscillatoriophycideae</taxon>
        <taxon>Oscillatoriales</taxon>
        <taxon>Microcoleaceae</taxon>
        <taxon>Planktothrix</taxon>
    </lineage>
</organism>
<protein>
    <submittedName>
        <fullName evidence="1">Uncharacterized protein</fullName>
    </submittedName>
</protein>
<dbReference type="RefSeq" id="WP_193867951.1">
    <property type="nucleotide sequence ID" value="NZ_JADEWU010000004.1"/>
</dbReference>
<evidence type="ECO:0000313" key="1">
    <source>
        <dbReference type="EMBL" id="MBE9142258.1"/>
    </source>
</evidence>
<keyword evidence="2" id="KW-1185">Reference proteome</keyword>